<evidence type="ECO:0000313" key="3">
    <source>
        <dbReference type="Proteomes" id="UP001595859"/>
    </source>
</evidence>
<sequence>MLRHSSEEADSTMGSPTADNVGQVYLAGPFTSKTENAVGANATMGMISGNSEWRGALLAAEQALRAKGWSVFLPHRDVSAWGARRITAGDVVRECLSAVKESNLVIALLEESFGTHVEVGMALGMGIPVVTVRCQDQAQSYFGGGIGPASLAGELVVPTIHRFAEVMSGAAFDRAVAAARDGAASLHAMAG</sequence>
<name>A0ABV9SAA9_9PSEU</name>
<proteinExistence type="predicted"/>
<dbReference type="SUPFAM" id="SSF52309">
    <property type="entry name" value="N-(deoxy)ribosyltransferase-like"/>
    <property type="match status" value="1"/>
</dbReference>
<gene>
    <name evidence="2" type="ORF">ACFPCV_34735</name>
</gene>
<feature type="region of interest" description="Disordered" evidence="1">
    <location>
        <begin position="1"/>
        <end position="20"/>
    </location>
</feature>
<comment type="caution">
    <text evidence="2">The sequence shown here is derived from an EMBL/GenBank/DDBJ whole genome shotgun (WGS) entry which is preliminary data.</text>
</comment>
<reference evidence="3" key="1">
    <citation type="journal article" date="2019" name="Int. J. Syst. Evol. Microbiol.">
        <title>The Global Catalogue of Microorganisms (GCM) 10K type strain sequencing project: providing services to taxonomists for standard genome sequencing and annotation.</title>
        <authorList>
            <consortium name="The Broad Institute Genomics Platform"/>
            <consortium name="The Broad Institute Genome Sequencing Center for Infectious Disease"/>
            <person name="Wu L."/>
            <person name="Ma J."/>
        </authorList>
    </citation>
    <scope>NUCLEOTIDE SEQUENCE [LARGE SCALE GENOMIC DNA]</scope>
    <source>
        <strain evidence="3">ZS-22-S1</strain>
    </source>
</reference>
<dbReference type="InterPro" id="IPR007710">
    <property type="entry name" value="Nucleoside_deoxyribTrfase"/>
</dbReference>
<keyword evidence="3" id="KW-1185">Reference proteome</keyword>
<dbReference type="RefSeq" id="WP_378061307.1">
    <property type="nucleotide sequence ID" value="NZ_JBHSIS010000024.1"/>
</dbReference>
<dbReference type="Proteomes" id="UP001595859">
    <property type="component" value="Unassembled WGS sequence"/>
</dbReference>
<protein>
    <submittedName>
        <fullName evidence="2">Nucleoside 2-deoxyribosyltransferase</fullName>
    </submittedName>
</protein>
<organism evidence="2 3">
    <name type="scientific">Actinophytocola glycyrrhizae</name>
    <dbReference type="NCBI Taxonomy" id="2044873"/>
    <lineage>
        <taxon>Bacteria</taxon>
        <taxon>Bacillati</taxon>
        <taxon>Actinomycetota</taxon>
        <taxon>Actinomycetes</taxon>
        <taxon>Pseudonocardiales</taxon>
        <taxon>Pseudonocardiaceae</taxon>
    </lineage>
</organism>
<dbReference type="Pfam" id="PF05014">
    <property type="entry name" value="Nuc_deoxyrib_tr"/>
    <property type="match status" value="1"/>
</dbReference>
<evidence type="ECO:0000313" key="2">
    <source>
        <dbReference type="EMBL" id="MFC4858683.1"/>
    </source>
</evidence>
<dbReference type="Gene3D" id="3.40.50.450">
    <property type="match status" value="1"/>
</dbReference>
<evidence type="ECO:0000256" key="1">
    <source>
        <dbReference type="SAM" id="MobiDB-lite"/>
    </source>
</evidence>
<dbReference type="EMBL" id="JBHSIS010000024">
    <property type="protein sequence ID" value="MFC4858683.1"/>
    <property type="molecule type" value="Genomic_DNA"/>
</dbReference>
<accession>A0ABV9SAA9</accession>